<sequence length="237" mass="26072">MNWSHHRLLVIAPHPDDEAIGCGGLISRVKLDGGQIFVLWMTIADIRDYSAAGLSTADQRQSEMAHAAAFWPLDGTHLALPGDRYNLRLDTVPAAELIDIIERGNHPLTLAAVKPTVVAVPDPDSYNQDHAAVGTAAISALRPGPDTYRHQPDLVLAYEEVGDPWTRNPAHPTANFFVSLTPTDLNRKIKGLRLHASQWRPHPHTRSEHALRGLAAVRGAQSGTMFAEAFRCLRWRA</sequence>
<evidence type="ECO:0000313" key="3">
    <source>
        <dbReference type="Proteomes" id="UP000255467"/>
    </source>
</evidence>
<dbReference type="Gene3D" id="3.40.50.10320">
    <property type="entry name" value="LmbE-like"/>
    <property type="match status" value="1"/>
</dbReference>
<name>A0A379JJV3_9NOCA</name>
<protein>
    <submittedName>
        <fullName evidence="2">Uncharacterized proteins, LmbE homologs</fullName>
    </submittedName>
</protein>
<dbReference type="EMBL" id="UGRY01000005">
    <property type="protein sequence ID" value="SUD48862.1"/>
    <property type="molecule type" value="Genomic_DNA"/>
</dbReference>
<accession>A0A379JJV3</accession>
<dbReference type="InterPro" id="IPR024078">
    <property type="entry name" value="LmbE-like_dom_sf"/>
</dbReference>
<keyword evidence="1" id="KW-0862">Zinc</keyword>
<dbReference type="Proteomes" id="UP000255467">
    <property type="component" value="Unassembled WGS sequence"/>
</dbReference>
<evidence type="ECO:0000313" key="2">
    <source>
        <dbReference type="EMBL" id="SUD48862.1"/>
    </source>
</evidence>
<dbReference type="OrthoDB" id="116799at2"/>
<proteinExistence type="predicted"/>
<keyword evidence="3" id="KW-1185">Reference proteome</keyword>
<dbReference type="GO" id="GO:0016811">
    <property type="term" value="F:hydrolase activity, acting on carbon-nitrogen (but not peptide) bonds, in linear amides"/>
    <property type="evidence" value="ECO:0007669"/>
    <property type="project" value="TreeGrafter"/>
</dbReference>
<dbReference type="PANTHER" id="PTHR12993">
    <property type="entry name" value="N-ACETYLGLUCOSAMINYL-PHOSPHATIDYLINOSITOL DE-N-ACETYLASE-RELATED"/>
    <property type="match status" value="1"/>
</dbReference>
<dbReference type="SUPFAM" id="SSF102588">
    <property type="entry name" value="LmbE-like"/>
    <property type="match status" value="1"/>
</dbReference>
<evidence type="ECO:0000256" key="1">
    <source>
        <dbReference type="ARBA" id="ARBA00022833"/>
    </source>
</evidence>
<dbReference type="Pfam" id="PF02585">
    <property type="entry name" value="PIG-L"/>
    <property type="match status" value="1"/>
</dbReference>
<dbReference type="PANTHER" id="PTHR12993:SF11">
    <property type="entry name" value="N-ACETYLGLUCOSAMINYL-PHOSPHATIDYLINOSITOL DE-N-ACETYLASE"/>
    <property type="match status" value="1"/>
</dbReference>
<reference evidence="2 3" key="1">
    <citation type="submission" date="2018-06" db="EMBL/GenBank/DDBJ databases">
        <authorList>
            <consortium name="Pathogen Informatics"/>
            <person name="Doyle S."/>
        </authorList>
    </citation>
    <scope>NUCLEOTIDE SEQUENCE [LARGE SCALE GENOMIC DNA]</scope>
    <source>
        <strain evidence="2 3">NCTC1934</strain>
    </source>
</reference>
<organism evidence="2 3">
    <name type="scientific">Nocardia otitidiscaviarum</name>
    <dbReference type="NCBI Taxonomy" id="1823"/>
    <lineage>
        <taxon>Bacteria</taxon>
        <taxon>Bacillati</taxon>
        <taxon>Actinomycetota</taxon>
        <taxon>Actinomycetes</taxon>
        <taxon>Mycobacteriales</taxon>
        <taxon>Nocardiaceae</taxon>
        <taxon>Nocardia</taxon>
    </lineage>
</organism>
<dbReference type="GO" id="GO:0016137">
    <property type="term" value="P:glycoside metabolic process"/>
    <property type="evidence" value="ECO:0007669"/>
    <property type="project" value="UniProtKB-ARBA"/>
</dbReference>
<gene>
    <name evidence="2" type="ORF">NCTC1934_06199</name>
</gene>
<dbReference type="AlphaFoldDB" id="A0A379JJV3"/>
<dbReference type="RefSeq" id="WP_039814579.1">
    <property type="nucleotide sequence ID" value="NZ_UGRY01000005.1"/>
</dbReference>
<dbReference type="InterPro" id="IPR003737">
    <property type="entry name" value="GlcNAc_PI_deacetylase-related"/>
</dbReference>